<dbReference type="RefSeq" id="WP_068426022.1">
    <property type="nucleotide sequence ID" value="NZ_LVHI01000012.1"/>
</dbReference>
<dbReference type="GO" id="GO:0045300">
    <property type="term" value="F:stearoyl-[ACP] desaturase activity"/>
    <property type="evidence" value="ECO:0007669"/>
    <property type="project" value="InterPro"/>
</dbReference>
<evidence type="ECO:0000256" key="5">
    <source>
        <dbReference type="ARBA" id="ARBA00022723"/>
    </source>
</evidence>
<dbReference type="SUPFAM" id="SSF47240">
    <property type="entry name" value="Ferritin-like"/>
    <property type="match status" value="1"/>
</dbReference>
<evidence type="ECO:0000256" key="7">
    <source>
        <dbReference type="ARBA" id="ARBA00023002"/>
    </source>
</evidence>
<evidence type="ECO:0000313" key="11">
    <source>
        <dbReference type="EMBL" id="OAK54923.1"/>
    </source>
</evidence>
<comment type="caution">
    <text evidence="11">The sequence shown here is derived from an EMBL/GenBank/DDBJ whole genome shotgun (WGS) entry which is preliminary data.</text>
</comment>
<comment type="similarity">
    <text evidence="2">Belongs to the fatty acid desaturase type 2 family.</text>
</comment>
<reference evidence="11 12" key="1">
    <citation type="submission" date="2016-03" db="EMBL/GenBank/DDBJ databases">
        <title>Genome sequence of Rhodococcus kyotonensis KB10.</title>
        <authorList>
            <person name="Jeong H."/>
            <person name="Hong C.E."/>
            <person name="Jo S.H."/>
            <person name="Park J.M."/>
        </authorList>
    </citation>
    <scope>NUCLEOTIDE SEQUENCE [LARGE SCALE GENOMIC DNA]</scope>
    <source>
        <strain evidence="11 12">KB10</strain>
    </source>
</reference>
<keyword evidence="9" id="KW-0443">Lipid metabolism</keyword>
<proteinExistence type="inferred from homology"/>
<dbReference type="PANTHER" id="PTHR31155">
    <property type="entry name" value="ACYL- ACYL-CARRIER-PROTEIN DESATURASE-RELATED"/>
    <property type="match status" value="1"/>
</dbReference>
<protein>
    <recommendedName>
        <fullName evidence="13">Acyl-[acyl-carrier-protein] desaturase</fullName>
    </recommendedName>
</protein>
<evidence type="ECO:0000256" key="6">
    <source>
        <dbReference type="ARBA" id="ARBA00022832"/>
    </source>
</evidence>
<dbReference type="GO" id="GO:0046872">
    <property type="term" value="F:metal ion binding"/>
    <property type="evidence" value="ECO:0007669"/>
    <property type="project" value="UniProtKB-KW"/>
</dbReference>
<evidence type="ECO:0000256" key="8">
    <source>
        <dbReference type="ARBA" id="ARBA00023004"/>
    </source>
</evidence>
<keyword evidence="6" id="KW-0276">Fatty acid metabolism</keyword>
<sequence length="272" mass="29960">MEAKLGECFGNSSTWTSSDYVEPESFWSAQRSTLTETAKAALITTLLTHNNYRSVESPAIPGAWTSWTSAWSDEKARHAAAIENYLVATRSVDPVALDRARFQCMTVGIASSMEGDHLLRSIAHATIDVMATMVSHRNAAVECADPVATALLGRVVADQERQVEFLRSIAAAAFDIVPAQTASIVTEVIMNFQMPGSGLPGFERSSMLIERDGIYDLRLHLDEVVLPVLKFWRFFERTDLDLGARSTKILAEFLGDLEARAASFEARRLRAS</sequence>
<keyword evidence="12" id="KW-1185">Reference proteome</keyword>
<evidence type="ECO:0000256" key="1">
    <source>
        <dbReference type="ARBA" id="ARBA00001954"/>
    </source>
</evidence>
<dbReference type="InterPro" id="IPR009078">
    <property type="entry name" value="Ferritin-like_SF"/>
</dbReference>
<evidence type="ECO:0000256" key="4">
    <source>
        <dbReference type="ARBA" id="ARBA00022516"/>
    </source>
</evidence>
<comment type="cofactor">
    <cofactor evidence="1">
        <name>Fe(2+)</name>
        <dbReference type="ChEBI" id="CHEBI:29033"/>
    </cofactor>
</comment>
<dbReference type="InterPro" id="IPR012348">
    <property type="entry name" value="RNR-like"/>
</dbReference>
<dbReference type="GO" id="GO:0005829">
    <property type="term" value="C:cytosol"/>
    <property type="evidence" value="ECO:0007669"/>
    <property type="project" value="TreeGrafter"/>
</dbReference>
<evidence type="ECO:0008006" key="13">
    <source>
        <dbReference type="Google" id="ProtNLM"/>
    </source>
</evidence>
<evidence type="ECO:0000256" key="3">
    <source>
        <dbReference type="ARBA" id="ARBA00011738"/>
    </source>
</evidence>
<keyword evidence="7" id="KW-0560">Oxidoreductase</keyword>
<dbReference type="Pfam" id="PF03405">
    <property type="entry name" value="FA_desaturase_2"/>
    <property type="match status" value="1"/>
</dbReference>
<dbReference type="AlphaFoldDB" id="A0A177YHD7"/>
<evidence type="ECO:0000313" key="12">
    <source>
        <dbReference type="Proteomes" id="UP000077519"/>
    </source>
</evidence>
<evidence type="ECO:0000256" key="10">
    <source>
        <dbReference type="ARBA" id="ARBA00023160"/>
    </source>
</evidence>
<name>A0A177YHD7_9NOCA</name>
<accession>A0A177YHD7</accession>
<organism evidence="11 12">
    <name type="scientific">Rhodococcoides kyotonense</name>
    <dbReference type="NCBI Taxonomy" id="398843"/>
    <lineage>
        <taxon>Bacteria</taxon>
        <taxon>Bacillati</taxon>
        <taxon>Actinomycetota</taxon>
        <taxon>Actinomycetes</taxon>
        <taxon>Mycobacteriales</taxon>
        <taxon>Nocardiaceae</taxon>
        <taxon>Rhodococcoides</taxon>
    </lineage>
</organism>
<keyword evidence="4" id="KW-0444">Lipid biosynthesis</keyword>
<keyword evidence="10" id="KW-0275">Fatty acid biosynthesis</keyword>
<gene>
    <name evidence="11" type="ORF">A3K89_03310</name>
</gene>
<dbReference type="PANTHER" id="PTHR31155:SF9">
    <property type="entry name" value="STEAROYL-[ACYL-CARRIER-PROTEIN] 9-DESATURASE 7, CHLOROPLASTIC"/>
    <property type="match status" value="1"/>
</dbReference>
<dbReference type="Gene3D" id="1.10.620.20">
    <property type="entry name" value="Ribonucleotide Reductase, subunit A"/>
    <property type="match status" value="1"/>
</dbReference>
<evidence type="ECO:0000256" key="2">
    <source>
        <dbReference type="ARBA" id="ARBA00008749"/>
    </source>
</evidence>
<dbReference type="GO" id="GO:0006633">
    <property type="term" value="P:fatty acid biosynthetic process"/>
    <property type="evidence" value="ECO:0007669"/>
    <property type="project" value="UniProtKB-KW"/>
</dbReference>
<dbReference type="Proteomes" id="UP000077519">
    <property type="component" value="Unassembled WGS sequence"/>
</dbReference>
<comment type="subunit">
    <text evidence="3">Homodimer.</text>
</comment>
<dbReference type="EMBL" id="LVHI01000012">
    <property type="protein sequence ID" value="OAK54923.1"/>
    <property type="molecule type" value="Genomic_DNA"/>
</dbReference>
<evidence type="ECO:0000256" key="9">
    <source>
        <dbReference type="ARBA" id="ARBA00023098"/>
    </source>
</evidence>
<keyword evidence="8" id="KW-0408">Iron</keyword>
<keyword evidence="5" id="KW-0479">Metal-binding</keyword>
<dbReference type="InterPro" id="IPR005067">
    <property type="entry name" value="Fatty_acid_desaturase-2"/>
</dbReference>